<evidence type="ECO:0000259" key="7">
    <source>
        <dbReference type="Pfam" id="PF14322"/>
    </source>
</evidence>
<dbReference type="CDD" id="cd08977">
    <property type="entry name" value="SusD"/>
    <property type="match status" value="1"/>
</dbReference>
<dbReference type="GO" id="GO:0009279">
    <property type="term" value="C:cell outer membrane"/>
    <property type="evidence" value="ECO:0007669"/>
    <property type="project" value="UniProtKB-SubCell"/>
</dbReference>
<dbReference type="PROSITE" id="PS51257">
    <property type="entry name" value="PROKAR_LIPOPROTEIN"/>
    <property type="match status" value="1"/>
</dbReference>
<dbReference type="OrthoDB" id="691907at2"/>
<dbReference type="InterPro" id="IPR033985">
    <property type="entry name" value="SusD-like_N"/>
</dbReference>
<comment type="subcellular location">
    <subcellularLocation>
        <location evidence="1">Cell outer membrane</location>
    </subcellularLocation>
</comment>
<dbReference type="InterPro" id="IPR019734">
    <property type="entry name" value="TPR_rpt"/>
</dbReference>
<evidence type="ECO:0000256" key="3">
    <source>
        <dbReference type="ARBA" id="ARBA00022729"/>
    </source>
</evidence>
<keyword evidence="3" id="KW-0732">Signal</keyword>
<evidence type="ECO:0000259" key="6">
    <source>
        <dbReference type="Pfam" id="PF07980"/>
    </source>
</evidence>
<sequence>MKNNIIIATVFLLLVSSCNDFLDIKPETSVTTDQFFDTKDEFDQALIGAYQPLQSIYNMDWVLSELVSDNTYFVFNIANRGPKPMEDFATFTLETNNVHLLNQWTWYYQIISRANQILAKIDDAGFLPADKDKIKGQAMFLRGFAYFELVKKFGGVPLFLEVPDSYSGAFLARSSPDEVYIRIISDLNSAKDLLPTKKNQILGKANLGATYTLLGNVYLTQKKWKEAENILREVLKMEYSLLPNYADLFKPSNKGNVESIFEISYLDGTAFNVGSTFLYSFLPTLSNPSIITGVSPAAQNFGNFNIPAPELLEAYENKEKDIRFSASIGFHTGPSPVPGVFYNNFPYIKKYLQPHARYGETNSNFPIFRFADVLLMLAESLNEQGRGGEAVEYLNLVRSRAGLDNILYISQPDLKEAILKERRIELAFENKRWQDLIRSGKVVSTMNEFGQKVISNPSNYYYPQNTEPLSGSFKVSEFNLIYPIPVREIIVNPDLIQNPGY</sequence>
<dbReference type="InterPro" id="IPR012944">
    <property type="entry name" value="SusD_RagB_dom"/>
</dbReference>
<dbReference type="Gene3D" id="1.25.40.390">
    <property type="match status" value="1"/>
</dbReference>
<dbReference type="SMART" id="SM00028">
    <property type="entry name" value="TPR"/>
    <property type="match status" value="2"/>
</dbReference>
<dbReference type="EMBL" id="QUNF01000001">
    <property type="protein sequence ID" value="REG94380.1"/>
    <property type="molecule type" value="Genomic_DNA"/>
</dbReference>
<feature type="domain" description="SusD-like N-terminal" evidence="7">
    <location>
        <begin position="20"/>
        <end position="219"/>
    </location>
</feature>
<keyword evidence="9" id="KW-1185">Reference proteome</keyword>
<gene>
    <name evidence="8" type="ORF">C8N25_101207</name>
</gene>
<comment type="similarity">
    <text evidence="2">Belongs to the SusD family.</text>
</comment>
<evidence type="ECO:0000256" key="1">
    <source>
        <dbReference type="ARBA" id="ARBA00004442"/>
    </source>
</evidence>
<protein>
    <submittedName>
        <fullName evidence="8">Putative outer membrane starch-binding protein</fullName>
    </submittedName>
</protein>
<proteinExistence type="inferred from homology"/>
<evidence type="ECO:0000256" key="2">
    <source>
        <dbReference type="ARBA" id="ARBA00006275"/>
    </source>
</evidence>
<evidence type="ECO:0000256" key="5">
    <source>
        <dbReference type="ARBA" id="ARBA00023237"/>
    </source>
</evidence>
<evidence type="ECO:0000313" key="9">
    <source>
        <dbReference type="Proteomes" id="UP000256405"/>
    </source>
</evidence>
<dbReference type="Proteomes" id="UP000256405">
    <property type="component" value="Unassembled WGS sequence"/>
</dbReference>
<name>A0A3E0E9Q4_9BACT</name>
<reference evidence="8 9" key="1">
    <citation type="submission" date="2018-08" db="EMBL/GenBank/DDBJ databases">
        <title>Genomic Encyclopedia of Archaeal and Bacterial Type Strains, Phase II (KMG-II): from individual species to whole genera.</title>
        <authorList>
            <person name="Goeker M."/>
        </authorList>
    </citation>
    <scope>NUCLEOTIDE SEQUENCE [LARGE SCALE GENOMIC DNA]</scope>
    <source>
        <strain evidence="8 9">DSM 15986</strain>
    </source>
</reference>
<dbReference type="Pfam" id="PF14322">
    <property type="entry name" value="SusD-like_3"/>
    <property type="match status" value="1"/>
</dbReference>
<evidence type="ECO:0000256" key="4">
    <source>
        <dbReference type="ARBA" id="ARBA00023136"/>
    </source>
</evidence>
<accession>A0A3E0E9Q4</accession>
<comment type="caution">
    <text evidence="8">The sequence shown here is derived from an EMBL/GenBank/DDBJ whole genome shotgun (WGS) entry which is preliminary data.</text>
</comment>
<dbReference type="Pfam" id="PF07980">
    <property type="entry name" value="SusD_RagB"/>
    <property type="match status" value="1"/>
</dbReference>
<organism evidence="8 9">
    <name type="scientific">Algoriphagus antarcticus</name>
    <dbReference type="NCBI Taxonomy" id="238540"/>
    <lineage>
        <taxon>Bacteria</taxon>
        <taxon>Pseudomonadati</taxon>
        <taxon>Bacteroidota</taxon>
        <taxon>Cytophagia</taxon>
        <taxon>Cytophagales</taxon>
        <taxon>Cyclobacteriaceae</taxon>
        <taxon>Algoriphagus</taxon>
    </lineage>
</organism>
<evidence type="ECO:0000313" key="8">
    <source>
        <dbReference type="EMBL" id="REG94380.1"/>
    </source>
</evidence>
<keyword evidence="4" id="KW-0472">Membrane</keyword>
<feature type="domain" description="RagB/SusD" evidence="6">
    <location>
        <begin position="343"/>
        <end position="501"/>
    </location>
</feature>
<dbReference type="RefSeq" id="WP_086540825.1">
    <property type="nucleotide sequence ID" value="NZ_MSSW01000012.1"/>
</dbReference>
<dbReference type="AlphaFoldDB" id="A0A3E0E9Q4"/>
<keyword evidence="5" id="KW-0998">Cell outer membrane</keyword>
<dbReference type="InterPro" id="IPR011990">
    <property type="entry name" value="TPR-like_helical_dom_sf"/>
</dbReference>
<dbReference type="SUPFAM" id="SSF48452">
    <property type="entry name" value="TPR-like"/>
    <property type="match status" value="1"/>
</dbReference>